<name>A0A6C0B5I5_9ZZZZ</name>
<dbReference type="EMBL" id="MN739080">
    <property type="protein sequence ID" value="QHS87320.1"/>
    <property type="molecule type" value="Genomic_DNA"/>
</dbReference>
<sequence length="166" mass="18324">MGENHQSRKYNKQIMSQANAAARKRRAGGASISGMPEPAVQQAPPAGLTLPQVIALVDKRLVNLETFMRETKTQVPAATQASAQVQAPAAIDDEMLDEINTKFDLLAGEVAELKDMLVKLQSYTMEVNKKLFDERIQLLSDVKDTDTMTFTLNKSDSLKLELSDDE</sequence>
<protein>
    <submittedName>
        <fullName evidence="2">Uncharacterized protein</fullName>
    </submittedName>
</protein>
<feature type="region of interest" description="Disordered" evidence="1">
    <location>
        <begin position="1"/>
        <end position="44"/>
    </location>
</feature>
<evidence type="ECO:0000313" key="2">
    <source>
        <dbReference type="EMBL" id="QHS87320.1"/>
    </source>
</evidence>
<dbReference type="AlphaFoldDB" id="A0A6C0B5I5"/>
<organism evidence="2">
    <name type="scientific">viral metagenome</name>
    <dbReference type="NCBI Taxonomy" id="1070528"/>
    <lineage>
        <taxon>unclassified sequences</taxon>
        <taxon>metagenomes</taxon>
        <taxon>organismal metagenomes</taxon>
    </lineage>
</organism>
<proteinExistence type="predicted"/>
<reference evidence="2" key="1">
    <citation type="journal article" date="2020" name="Nature">
        <title>Giant virus diversity and host interactions through global metagenomics.</title>
        <authorList>
            <person name="Schulz F."/>
            <person name="Roux S."/>
            <person name="Paez-Espino D."/>
            <person name="Jungbluth S."/>
            <person name="Walsh D.A."/>
            <person name="Denef V.J."/>
            <person name="McMahon K.D."/>
            <person name="Konstantinidis K.T."/>
            <person name="Eloe-Fadrosh E.A."/>
            <person name="Kyrpides N.C."/>
            <person name="Woyke T."/>
        </authorList>
    </citation>
    <scope>NUCLEOTIDE SEQUENCE</scope>
    <source>
        <strain evidence="2">GVMAG-M-3300010157-4</strain>
    </source>
</reference>
<accession>A0A6C0B5I5</accession>
<evidence type="ECO:0000256" key="1">
    <source>
        <dbReference type="SAM" id="MobiDB-lite"/>
    </source>
</evidence>